<name>A0A926ZFN5_9CYAN</name>
<protein>
    <submittedName>
        <fullName evidence="1">High light inducible protein</fullName>
    </submittedName>
</protein>
<keyword evidence="2" id="KW-1185">Reference proteome</keyword>
<dbReference type="EMBL" id="JACJPW010000019">
    <property type="protein sequence ID" value="MBD2181328.1"/>
    <property type="molecule type" value="Genomic_DNA"/>
</dbReference>
<reference evidence="1" key="2">
    <citation type="submission" date="2020-08" db="EMBL/GenBank/DDBJ databases">
        <authorList>
            <person name="Chen M."/>
            <person name="Teng W."/>
            <person name="Zhao L."/>
            <person name="Hu C."/>
            <person name="Zhou Y."/>
            <person name="Han B."/>
            <person name="Song L."/>
            <person name="Shu W."/>
        </authorList>
    </citation>
    <scope>NUCLEOTIDE SEQUENCE</scope>
    <source>
        <strain evidence="1">FACHB-1375</strain>
    </source>
</reference>
<dbReference type="Proteomes" id="UP000641646">
    <property type="component" value="Unassembled WGS sequence"/>
</dbReference>
<reference evidence="1" key="1">
    <citation type="journal article" date="2015" name="ISME J.">
        <title>Draft Genome Sequence of Streptomyces incarnatus NRRL8089, which Produces the Nucleoside Antibiotic Sinefungin.</title>
        <authorList>
            <person name="Oshima K."/>
            <person name="Hattori M."/>
            <person name="Shimizu H."/>
            <person name="Fukuda K."/>
            <person name="Nemoto M."/>
            <person name="Inagaki K."/>
            <person name="Tamura T."/>
        </authorList>
    </citation>
    <scope>NUCLEOTIDE SEQUENCE</scope>
    <source>
        <strain evidence="1">FACHB-1375</strain>
    </source>
</reference>
<sequence>MESRPSTDLPPVAKEYNGVDRNAFLFGFTPQAEIWNGRLAMIGFLAYLLWDLGGYSVLRNVLHLLPQYVVR</sequence>
<comment type="caution">
    <text evidence="1">The sequence shown here is derived from an EMBL/GenBank/DDBJ whole genome shotgun (WGS) entry which is preliminary data.</text>
</comment>
<proteinExistence type="predicted"/>
<gene>
    <name evidence="1" type="ORF">H6G03_09450</name>
</gene>
<dbReference type="AlphaFoldDB" id="A0A926ZFN5"/>
<dbReference type="SUPFAM" id="SSF103511">
    <property type="entry name" value="Chlorophyll a-b binding protein"/>
    <property type="match status" value="1"/>
</dbReference>
<accession>A0A926ZFN5</accession>
<evidence type="ECO:0000313" key="2">
    <source>
        <dbReference type="Proteomes" id="UP000641646"/>
    </source>
</evidence>
<dbReference type="RefSeq" id="WP_190464095.1">
    <property type="nucleotide sequence ID" value="NZ_JACJPW010000019.1"/>
</dbReference>
<organism evidence="1 2">
    <name type="scientific">Aerosakkonema funiforme FACHB-1375</name>
    <dbReference type="NCBI Taxonomy" id="2949571"/>
    <lineage>
        <taxon>Bacteria</taxon>
        <taxon>Bacillati</taxon>
        <taxon>Cyanobacteriota</taxon>
        <taxon>Cyanophyceae</taxon>
        <taxon>Oscillatoriophycideae</taxon>
        <taxon>Aerosakkonematales</taxon>
        <taxon>Aerosakkonemataceae</taxon>
        <taxon>Aerosakkonema</taxon>
    </lineage>
</organism>
<evidence type="ECO:0000313" key="1">
    <source>
        <dbReference type="EMBL" id="MBD2181328.1"/>
    </source>
</evidence>